<dbReference type="InterPro" id="IPR016477">
    <property type="entry name" value="Fructo-/Ketosamine-3-kinase"/>
</dbReference>
<keyword evidence="2 4" id="KW-0808">Transferase</keyword>
<dbReference type="Proteomes" id="UP001157733">
    <property type="component" value="Chromosome"/>
</dbReference>
<dbReference type="PROSITE" id="PS51257">
    <property type="entry name" value="PROKAR_LIPOPROTEIN"/>
    <property type="match status" value="1"/>
</dbReference>
<dbReference type="PANTHER" id="PTHR12149:SF8">
    <property type="entry name" value="PROTEIN-RIBULOSAMINE 3-KINASE"/>
    <property type="match status" value="1"/>
</dbReference>
<dbReference type="Pfam" id="PF03881">
    <property type="entry name" value="Fructosamin_kin"/>
    <property type="match status" value="1"/>
</dbReference>
<dbReference type="EMBL" id="OX336137">
    <property type="protein sequence ID" value="CAI2717320.1"/>
    <property type="molecule type" value="Genomic_DNA"/>
</dbReference>
<comment type="similarity">
    <text evidence="1 2">Belongs to the fructosamine kinase family.</text>
</comment>
<feature type="domain" description="Protein kinase" evidence="3">
    <location>
        <begin position="19"/>
        <end position="290"/>
    </location>
</feature>
<keyword evidence="5" id="KW-1185">Reference proteome</keyword>
<protein>
    <recommendedName>
        <fullName evidence="3">Protein kinase domain-containing protein</fullName>
    </recommendedName>
</protein>
<gene>
    <name evidence="4" type="ORF">NSPWAT_0461</name>
</gene>
<accession>A0ABN8VTX6</accession>
<reference evidence="4 5" key="1">
    <citation type="submission" date="2022-09" db="EMBL/GenBank/DDBJ databases">
        <authorList>
            <person name="Kop L."/>
        </authorList>
    </citation>
    <scope>NUCLEOTIDE SEQUENCE [LARGE SCALE GENOMIC DNA]</scope>
    <source>
        <strain evidence="4 5">347</strain>
    </source>
</reference>
<organism evidence="4 5">
    <name type="scientific">Nitrospina watsonii</name>
    <dbReference type="NCBI Taxonomy" id="1323948"/>
    <lineage>
        <taxon>Bacteria</taxon>
        <taxon>Pseudomonadati</taxon>
        <taxon>Nitrospinota/Tectimicrobiota group</taxon>
        <taxon>Nitrospinota</taxon>
        <taxon>Nitrospinia</taxon>
        <taxon>Nitrospinales</taxon>
        <taxon>Nitrospinaceae</taxon>
        <taxon>Nitrospina</taxon>
    </lineage>
</organism>
<dbReference type="InterPro" id="IPR000719">
    <property type="entry name" value="Prot_kinase_dom"/>
</dbReference>
<dbReference type="Gene3D" id="3.90.1200.10">
    <property type="match status" value="1"/>
</dbReference>
<evidence type="ECO:0000313" key="4">
    <source>
        <dbReference type="EMBL" id="CAI2717320.1"/>
    </source>
</evidence>
<dbReference type="RefSeq" id="WP_282010269.1">
    <property type="nucleotide sequence ID" value="NZ_OX336137.1"/>
</dbReference>
<name>A0ABN8VTX6_9BACT</name>
<dbReference type="GO" id="GO:0016740">
    <property type="term" value="F:transferase activity"/>
    <property type="evidence" value="ECO:0007669"/>
    <property type="project" value="UniProtKB-KW"/>
</dbReference>
<evidence type="ECO:0000256" key="1">
    <source>
        <dbReference type="ARBA" id="ARBA00009460"/>
    </source>
</evidence>
<evidence type="ECO:0000256" key="2">
    <source>
        <dbReference type="PIRNR" id="PIRNR006221"/>
    </source>
</evidence>
<dbReference type="PIRSF" id="PIRSF006221">
    <property type="entry name" value="Ketosamine-3-kinase"/>
    <property type="match status" value="1"/>
</dbReference>
<sequence length="290" mass="33279">MKNEMRDLLAEIYARPVEIQNTQSIGGGCINETLLLSLSNGEKVFVKHNDQPPPDFFHREADALRLLGRAQGPRVPQVIGLPKTTSPRFLILEYIEPGNPDGDFHERFAHALAGLHHMSHAFYGFDRDNYIGFTVQVNKPETDPVVFFREHRLRFQQHLARQRGLLPTNVDQRLDLLLNKLERLLNVTGEQPALLHGDLWSGNYFADARGTPCIFDPASYFGLREADLAMTELFGRLPQRFYDAYQEVYPLNPGYEERKKLYNLYHLLNHLNLFGSSYLSSVKSVVNHFV</sequence>
<proteinExistence type="inferred from homology"/>
<evidence type="ECO:0000313" key="5">
    <source>
        <dbReference type="Proteomes" id="UP001157733"/>
    </source>
</evidence>
<dbReference type="InterPro" id="IPR011009">
    <property type="entry name" value="Kinase-like_dom_sf"/>
</dbReference>
<dbReference type="Gene3D" id="3.30.200.20">
    <property type="entry name" value="Phosphorylase Kinase, domain 1"/>
    <property type="match status" value="1"/>
</dbReference>
<dbReference type="SUPFAM" id="SSF56112">
    <property type="entry name" value="Protein kinase-like (PK-like)"/>
    <property type="match status" value="1"/>
</dbReference>
<dbReference type="PANTHER" id="PTHR12149">
    <property type="entry name" value="FRUCTOSAMINE 3 KINASE-RELATED PROTEIN"/>
    <property type="match status" value="1"/>
</dbReference>
<keyword evidence="2" id="KW-0418">Kinase</keyword>
<evidence type="ECO:0000259" key="3">
    <source>
        <dbReference type="PROSITE" id="PS50011"/>
    </source>
</evidence>
<dbReference type="PROSITE" id="PS50011">
    <property type="entry name" value="PROTEIN_KINASE_DOM"/>
    <property type="match status" value="1"/>
</dbReference>